<dbReference type="AlphaFoldDB" id="A0A078ABL6"/>
<sequence length="205" mass="23379">MISISRSSKNRIIDRRPCLATNNLVVGEITPYLINFESPNAIISSYQLFKSFPEKTVSFSNLIIIIVKIQSQDPRTQFRKYFDMIVSLRWKPDPDKYIILLLGIQKSIAPHLLNGQTILKCTLFAQDQKNIMLQLTEWFRGECQIGQTLNLSIKRTKNPDYISNKSNTYGLQIKISDNYVLQEVADGTPITLQLVGLSLDNILIA</sequence>
<name>A0A078ABL6_STYLE</name>
<accession>A0A078ABL6</accession>
<evidence type="ECO:0000313" key="1">
    <source>
        <dbReference type="EMBL" id="CDW79690.1"/>
    </source>
</evidence>
<proteinExistence type="predicted"/>
<reference evidence="1 2" key="1">
    <citation type="submission" date="2014-06" db="EMBL/GenBank/DDBJ databases">
        <authorList>
            <person name="Swart Estienne"/>
        </authorList>
    </citation>
    <scope>NUCLEOTIDE SEQUENCE [LARGE SCALE GENOMIC DNA]</scope>
    <source>
        <strain evidence="1 2">130c</strain>
    </source>
</reference>
<protein>
    <submittedName>
        <fullName evidence="1">Uncharacterized protein</fullName>
    </submittedName>
</protein>
<organism evidence="1 2">
    <name type="scientific">Stylonychia lemnae</name>
    <name type="common">Ciliate</name>
    <dbReference type="NCBI Taxonomy" id="5949"/>
    <lineage>
        <taxon>Eukaryota</taxon>
        <taxon>Sar</taxon>
        <taxon>Alveolata</taxon>
        <taxon>Ciliophora</taxon>
        <taxon>Intramacronucleata</taxon>
        <taxon>Spirotrichea</taxon>
        <taxon>Stichotrichia</taxon>
        <taxon>Sporadotrichida</taxon>
        <taxon>Oxytrichidae</taxon>
        <taxon>Stylonychinae</taxon>
        <taxon>Stylonychia</taxon>
    </lineage>
</organism>
<gene>
    <name evidence="1" type="primary">Contig17730.g18847</name>
    <name evidence="1" type="ORF">STYLEM_8681</name>
</gene>
<dbReference type="InParanoid" id="A0A078ABL6"/>
<keyword evidence="2" id="KW-1185">Reference proteome</keyword>
<dbReference type="Proteomes" id="UP000039865">
    <property type="component" value="Unassembled WGS sequence"/>
</dbReference>
<evidence type="ECO:0000313" key="2">
    <source>
        <dbReference type="Proteomes" id="UP000039865"/>
    </source>
</evidence>
<dbReference type="EMBL" id="CCKQ01008253">
    <property type="protein sequence ID" value="CDW79690.1"/>
    <property type="molecule type" value="Genomic_DNA"/>
</dbReference>